<dbReference type="PANTHER" id="PTHR30093:SF2">
    <property type="entry name" value="TYPE II SECRETION SYSTEM PROTEIN H"/>
    <property type="match status" value="1"/>
</dbReference>
<dbReference type="EMBL" id="VUNS01000005">
    <property type="protein sequence ID" value="MST96784.1"/>
    <property type="molecule type" value="Genomic_DNA"/>
</dbReference>
<feature type="transmembrane region" description="Helical" evidence="1">
    <location>
        <begin position="12"/>
        <end position="30"/>
    </location>
</feature>
<dbReference type="Pfam" id="PF07596">
    <property type="entry name" value="SBP_bac_10"/>
    <property type="match status" value="1"/>
</dbReference>
<dbReference type="InterPro" id="IPR045584">
    <property type="entry name" value="Pilin-like"/>
</dbReference>
<comment type="caution">
    <text evidence="3">The sequence shown here is derived from an EMBL/GenBank/DDBJ whole genome shotgun (WGS) entry which is preliminary data.</text>
</comment>
<dbReference type="Proteomes" id="UP000435649">
    <property type="component" value="Unassembled WGS sequence"/>
</dbReference>
<dbReference type="AlphaFoldDB" id="A0A844G1E9"/>
<dbReference type="InterPro" id="IPR011453">
    <property type="entry name" value="DUF1559"/>
</dbReference>
<keyword evidence="4" id="KW-1185">Reference proteome</keyword>
<dbReference type="SUPFAM" id="SSF54523">
    <property type="entry name" value="Pili subunits"/>
    <property type="match status" value="1"/>
</dbReference>
<proteinExistence type="predicted"/>
<evidence type="ECO:0000256" key="1">
    <source>
        <dbReference type="SAM" id="Phobius"/>
    </source>
</evidence>
<reference evidence="3 4" key="1">
    <citation type="submission" date="2019-08" db="EMBL/GenBank/DDBJ databases">
        <title>In-depth cultivation of the pig gut microbiome towards novel bacterial diversity and tailored functional studies.</title>
        <authorList>
            <person name="Wylensek D."/>
            <person name="Hitch T.C.A."/>
            <person name="Clavel T."/>
        </authorList>
    </citation>
    <scope>NUCLEOTIDE SEQUENCE [LARGE SCALE GENOMIC DNA]</scope>
    <source>
        <strain evidence="3 4">BBE-744-WT-12</strain>
    </source>
</reference>
<evidence type="ECO:0000313" key="4">
    <source>
        <dbReference type="Proteomes" id="UP000435649"/>
    </source>
</evidence>
<dbReference type="Gene3D" id="3.30.700.10">
    <property type="entry name" value="Glycoprotein, Type 4 Pilin"/>
    <property type="match status" value="1"/>
</dbReference>
<feature type="domain" description="DUF1559" evidence="2">
    <location>
        <begin position="32"/>
        <end position="90"/>
    </location>
</feature>
<sequence length="232" mass="25597">MNRRNSFTLIELLAVIAIIAILAGMLLPALNQARERARSIHCTANLKQLGSAQLLYAGESGDRFIPLHYAESGGNEMRWYSTIMTYVGRTGNASEREDMSKKVTTVLTCGASLARMPDAAVKRTFGMNNYIGNYAKPNNPNILWKLSRASRPSDTMIFGEAQTIPAYKSFQYLLCDKDNMPANSPLFPHGGRTNLAFVDGHAAGRTETEVPTQLHGAEEAKNRVFWQGKPSL</sequence>
<evidence type="ECO:0000313" key="3">
    <source>
        <dbReference type="EMBL" id="MST96784.1"/>
    </source>
</evidence>
<dbReference type="Pfam" id="PF07963">
    <property type="entry name" value="N_methyl"/>
    <property type="match status" value="1"/>
</dbReference>
<dbReference type="NCBIfam" id="TIGR02532">
    <property type="entry name" value="IV_pilin_GFxxxE"/>
    <property type="match status" value="1"/>
</dbReference>
<gene>
    <name evidence="3" type="ORF">FYJ85_06960</name>
</gene>
<evidence type="ECO:0000259" key="2">
    <source>
        <dbReference type="Pfam" id="PF07596"/>
    </source>
</evidence>
<dbReference type="InterPro" id="IPR012902">
    <property type="entry name" value="N_methyl_site"/>
</dbReference>
<protein>
    <submittedName>
        <fullName evidence="3">DUF1559 domain-containing protein</fullName>
    </submittedName>
</protein>
<dbReference type="PANTHER" id="PTHR30093">
    <property type="entry name" value="GENERAL SECRETION PATHWAY PROTEIN G"/>
    <property type="match status" value="1"/>
</dbReference>
<dbReference type="RefSeq" id="WP_154417524.1">
    <property type="nucleotide sequence ID" value="NZ_VUNS01000005.1"/>
</dbReference>
<name>A0A844G1E9_9BACT</name>
<accession>A0A844G1E9</accession>
<keyword evidence="1" id="KW-1133">Transmembrane helix</keyword>
<organism evidence="3 4">
    <name type="scientific">Victivallis lenta</name>
    <dbReference type="NCBI Taxonomy" id="2606640"/>
    <lineage>
        <taxon>Bacteria</taxon>
        <taxon>Pseudomonadati</taxon>
        <taxon>Lentisphaerota</taxon>
        <taxon>Lentisphaeria</taxon>
        <taxon>Victivallales</taxon>
        <taxon>Victivallaceae</taxon>
        <taxon>Victivallis</taxon>
    </lineage>
</organism>
<keyword evidence="1" id="KW-0812">Transmembrane</keyword>
<keyword evidence="1" id="KW-0472">Membrane</keyword>